<comment type="caution">
    <text evidence="2">The sequence shown here is derived from an EMBL/GenBank/DDBJ whole genome shotgun (WGS) entry which is preliminary data.</text>
</comment>
<evidence type="ECO:0000313" key="3">
    <source>
        <dbReference type="Proteomes" id="UP001234178"/>
    </source>
</evidence>
<keyword evidence="3" id="KW-1185">Reference proteome</keyword>
<feature type="region of interest" description="Disordered" evidence="1">
    <location>
        <begin position="1"/>
        <end position="23"/>
    </location>
</feature>
<proteinExistence type="predicted"/>
<accession>A0ABQ9ZL28</accession>
<evidence type="ECO:0000313" key="2">
    <source>
        <dbReference type="EMBL" id="KAK4013654.1"/>
    </source>
</evidence>
<evidence type="ECO:0000256" key="1">
    <source>
        <dbReference type="SAM" id="MobiDB-lite"/>
    </source>
</evidence>
<protein>
    <submittedName>
        <fullName evidence="2">Uncharacterized protein</fullName>
    </submittedName>
</protein>
<organism evidence="2 3">
    <name type="scientific">Daphnia magna</name>
    <dbReference type="NCBI Taxonomy" id="35525"/>
    <lineage>
        <taxon>Eukaryota</taxon>
        <taxon>Metazoa</taxon>
        <taxon>Ecdysozoa</taxon>
        <taxon>Arthropoda</taxon>
        <taxon>Crustacea</taxon>
        <taxon>Branchiopoda</taxon>
        <taxon>Diplostraca</taxon>
        <taxon>Cladocera</taxon>
        <taxon>Anomopoda</taxon>
        <taxon>Daphniidae</taxon>
        <taxon>Daphnia</taxon>
    </lineage>
</organism>
<dbReference type="Proteomes" id="UP001234178">
    <property type="component" value="Unassembled WGS sequence"/>
</dbReference>
<feature type="compositionally biased region" description="Basic and acidic residues" evidence="1">
    <location>
        <begin position="1"/>
        <end position="20"/>
    </location>
</feature>
<dbReference type="EMBL" id="JAOYFB010000004">
    <property type="protein sequence ID" value="KAK4013654.1"/>
    <property type="molecule type" value="Genomic_DNA"/>
</dbReference>
<name>A0ABQ9ZL28_9CRUS</name>
<gene>
    <name evidence="2" type="ORF">OUZ56_026206</name>
</gene>
<reference evidence="2 3" key="1">
    <citation type="journal article" date="2023" name="Nucleic Acids Res.">
        <title>The hologenome of Daphnia magna reveals possible DNA methylation and microbiome-mediated evolution of the host genome.</title>
        <authorList>
            <person name="Chaturvedi A."/>
            <person name="Li X."/>
            <person name="Dhandapani V."/>
            <person name="Marshall H."/>
            <person name="Kissane S."/>
            <person name="Cuenca-Cambronero M."/>
            <person name="Asole G."/>
            <person name="Calvet F."/>
            <person name="Ruiz-Romero M."/>
            <person name="Marangio P."/>
            <person name="Guigo R."/>
            <person name="Rago D."/>
            <person name="Mirbahai L."/>
            <person name="Eastwood N."/>
            <person name="Colbourne J.K."/>
            <person name="Zhou J."/>
            <person name="Mallon E."/>
            <person name="Orsini L."/>
        </authorList>
    </citation>
    <scope>NUCLEOTIDE SEQUENCE [LARGE SCALE GENOMIC DNA]</scope>
    <source>
        <strain evidence="2">LRV0_1</strain>
    </source>
</reference>
<sequence length="94" mass="10321">MKYEDQSNLKYLPKEKESKRRWPGSSLVDLLGSATFHCRAQTSGTSSPNVTRQMSSCREPVVQVSSARSPSVGKPGVLWATSPKVPIPQKTTVM</sequence>